<dbReference type="FunFam" id="3.40.120.10:FF:000023">
    <property type="entry name" value="Phosphoacetylglucosamine mutase"/>
    <property type="match status" value="1"/>
</dbReference>
<dbReference type="FunFam" id="3.40.120.10:FF:000013">
    <property type="entry name" value="Phosphoacetylglucosamine mutase"/>
    <property type="match status" value="1"/>
</dbReference>
<dbReference type="PROSITE" id="PS00710">
    <property type="entry name" value="PGM_PMM"/>
    <property type="match status" value="1"/>
</dbReference>
<evidence type="ECO:0000256" key="4">
    <source>
        <dbReference type="ARBA" id="ARBA00012731"/>
    </source>
</evidence>
<keyword evidence="10" id="KW-0961">Cell wall biogenesis/degradation</keyword>
<dbReference type="PIRSF" id="PIRSF016408">
    <property type="entry name" value="PAGM"/>
    <property type="match status" value="1"/>
</dbReference>
<dbReference type="GO" id="GO:0000287">
    <property type="term" value="F:magnesium ion binding"/>
    <property type="evidence" value="ECO:0007669"/>
    <property type="project" value="InterPro"/>
</dbReference>
<evidence type="ECO:0000256" key="14">
    <source>
        <dbReference type="PIRNR" id="PIRNR016408"/>
    </source>
</evidence>
<dbReference type="EC" id="5.4.2.3" evidence="4 14"/>
<evidence type="ECO:0000256" key="6">
    <source>
        <dbReference type="ARBA" id="ARBA00022723"/>
    </source>
</evidence>
<feature type="binding site" evidence="17">
    <location>
        <position position="250"/>
    </location>
    <ligand>
        <name>Mg(2+)</name>
        <dbReference type="ChEBI" id="CHEBI:18420"/>
    </ligand>
</feature>
<dbReference type="RefSeq" id="XP_018982722.1">
    <property type="nucleotide sequence ID" value="XM_019130022.1"/>
</dbReference>
<keyword evidence="7 14" id="KW-0460">Magnesium</keyword>
<dbReference type="PANTHER" id="PTHR45955">
    <property type="entry name" value="PHOSPHOACETYLGLUCOSAMINE MUTASE"/>
    <property type="match status" value="1"/>
</dbReference>
<evidence type="ECO:0000256" key="10">
    <source>
        <dbReference type="ARBA" id="ARBA00023316"/>
    </source>
</evidence>
<evidence type="ECO:0000256" key="11">
    <source>
        <dbReference type="ARBA" id="ARBA00031926"/>
    </source>
</evidence>
<dbReference type="OrthoDB" id="1928at2759"/>
<evidence type="ECO:0000256" key="15">
    <source>
        <dbReference type="PIRSR" id="PIRSR016408-1"/>
    </source>
</evidence>
<evidence type="ECO:0000256" key="7">
    <source>
        <dbReference type="ARBA" id="ARBA00022842"/>
    </source>
</evidence>
<feature type="binding site" evidence="17">
    <location>
        <position position="252"/>
    </location>
    <ligand>
        <name>Mg(2+)</name>
        <dbReference type="ChEBI" id="CHEBI:18420"/>
    </ligand>
</feature>
<dbReference type="Pfam" id="PF02878">
    <property type="entry name" value="PGM_PMM_I"/>
    <property type="match status" value="2"/>
</dbReference>
<comment type="similarity">
    <text evidence="3 14">Belongs to the phosphohexose mutase family.</text>
</comment>
<dbReference type="CDD" id="cd03086">
    <property type="entry name" value="PGM3"/>
    <property type="match status" value="1"/>
</dbReference>
<feature type="domain" description="Alpha-D-phosphohexomutase C-terminal" evidence="18">
    <location>
        <begin position="447"/>
        <end position="496"/>
    </location>
</feature>
<dbReference type="InterPro" id="IPR016066">
    <property type="entry name" value="A-D-PHexomutase_CS"/>
</dbReference>
<dbReference type="STRING" id="984486.A0A1E3QIW5"/>
<dbReference type="GeneID" id="30147875"/>
<dbReference type="InterPro" id="IPR016055">
    <property type="entry name" value="A-D-PHexomutase_a/b/a-I/II/III"/>
</dbReference>
<dbReference type="Proteomes" id="UP000094336">
    <property type="component" value="Unassembled WGS sequence"/>
</dbReference>
<dbReference type="UniPathway" id="UPA00113">
    <property type="reaction ID" value="UER00530"/>
</dbReference>
<dbReference type="InterPro" id="IPR005844">
    <property type="entry name" value="A-D-PHexomutase_a/b/a-I"/>
</dbReference>
<evidence type="ECO:0000259" key="21">
    <source>
        <dbReference type="Pfam" id="PF21405"/>
    </source>
</evidence>
<comment type="pathway">
    <text evidence="2 14">Nucleotide-sugar biosynthesis; UDP-N-acetyl-alpha-D-glucosamine biosynthesis; N-acetyl-alpha-D-glucosamine 1-phosphate from alpha-D-glucosamine 6-phosphate (route I): step 2/2.</text>
</comment>
<keyword evidence="6 14" id="KW-0479">Metal-binding</keyword>
<accession>A0A1E3QIW5</accession>
<evidence type="ECO:0000259" key="20">
    <source>
        <dbReference type="Pfam" id="PF21404"/>
    </source>
</evidence>
<evidence type="ECO:0000256" key="2">
    <source>
        <dbReference type="ARBA" id="ARBA00004865"/>
    </source>
</evidence>
<dbReference type="InterPro" id="IPR005843">
    <property type="entry name" value="A-D-PHexomutase_C"/>
</dbReference>
<dbReference type="GO" id="GO:0006031">
    <property type="term" value="P:chitin biosynthetic process"/>
    <property type="evidence" value="ECO:0007669"/>
    <property type="project" value="EnsemblFungi"/>
</dbReference>
<evidence type="ECO:0000256" key="9">
    <source>
        <dbReference type="ARBA" id="ARBA00023277"/>
    </source>
</evidence>
<evidence type="ECO:0000313" key="22">
    <source>
        <dbReference type="EMBL" id="ODQ77394.1"/>
    </source>
</evidence>
<sequence length="503" mass="54408">MLASRLDYVVYTVGILAALRSKYLNGASVGVMITASHNPPPDNGIKMVDPTGDMLEQSWEKYATELANASHTELPQTVADLVKTLSIDLSIPASVVIARDSRDSGPALLQSTKDGISVFSGEIADFGLLTTPQLHYLTRCFNDKAFGTPTEQGYFEKVAASYQAIYQLYGFTSKRAITIDAANGIGGPKITDSLASLLANEIEFTVVNNEFTTPEALNFSCGADFVKTGQKLPANVQPSPNTLYASFDGDADRVVCYYVNGIGQFRLLDGDKIATLLAKFMQETLAQTSLDITIGVVQTAYANGSSTDYATQKLSLPMACTATGVKHLHHAAKEFDIGIYFEANGHGTVLYSPETIEKLTLFASQNAEETKLVLTLLHLSDLINQTVGDAIGDLLAIVILCQIMDKSPEQWDNEYTDLPNALDKLLVSDRSLFTTTDAERKLVTPAGLQGKIEAVYTKYPRGRSFVRASGTEDAVRVYVEAEKAGDVASIMEEVKKAVLEASK</sequence>
<evidence type="ECO:0000256" key="8">
    <source>
        <dbReference type="ARBA" id="ARBA00023235"/>
    </source>
</evidence>
<comment type="function">
    <text evidence="13 14">Catalyzes the conversion of GlcNAc-6-P into GlcNAc-1-P during the synthesis of uridine diphosphate/UDP-GlcNAc, which is a biosynthetic precursor of chitin and also supplies the amino sugars for N-linked oligosaccharides of glycoproteins.</text>
</comment>
<dbReference type="GO" id="GO:0006048">
    <property type="term" value="P:UDP-N-acetylglucosamine biosynthetic process"/>
    <property type="evidence" value="ECO:0007669"/>
    <property type="project" value="UniProtKB-UniRule"/>
</dbReference>
<evidence type="ECO:0000256" key="13">
    <source>
        <dbReference type="ARBA" id="ARBA00059527"/>
    </source>
</evidence>
<evidence type="ECO:0000256" key="12">
    <source>
        <dbReference type="ARBA" id="ARBA00032065"/>
    </source>
</evidence>
<dbReference type="InterPro" id="IPR016657">
    <property type="entry name" value="PAGM"/>
</dbReference>
<comment type="catalytic activity">
    <reaction evidence="1 14">
        <text>N-acetyl-alpha-D-glucosamine 1-phosphate = N-acetyl-D-glucosamine 6-phosphate</text>
        <dbReference type="Rhea" id="RHEA:23804"/>
        <dbReference type="ChEBI" id="CHEBI:57513"/>
        <dbReference type="ChEBI" id="CHEBI:57776"/>
        <dbReference type="EC" id="5.4.2.3"/>
    </reaction>
</comment>
<feature type="domain" description="Alpha-D-phosphohexomutase alpha/beta/alpha" evidence="19">
    <location>
        <begin position="92"/>
        <end position="142"/>
    </location>
</feature>
<feature type="domain" description="Phosphoacetylglucosamine mutase AMG1" evidence="20">
    <location>
        <begin position="269"/>
        <end position="402"/>
    </location>
</feature>
<feature type="domain" description="Alpha-D-phosphohexomutase alpha/beta/alpha" evidence="19">
    <location>
        <begin position="25"/>
        <end position="63"/>
    </location>
</feature>
<dbReference type="Pfam" id="PF21405">
    <property type="entry name" value="AMG1_II"/>
    <property type="match status" value="1"/>
</dbReference>
<evidence type="ECO:0000313" key="23">
    <source>
        <dbReference type="Proteomes" id="UP000094336"/>
    </source>
</evidence>
<dbReference type="Pfam" id="PF21404">
    <property type="entry name" value="AMG1_III"/>
    <property type="match status" value="1"/>
</dbReference>
<dbReference type="Pfam" id="PF00408">
    <property type="entry name" value="PGM_PMM_IV"/>
    <property type="match status" value="1"/>
</dbReference>
<dbReference type="PANTHER" id="PTHR45955:SF1">
    <property type="entry name" value="PHOSPHOACETYLGLUCOSAMINE MUTASE"/>
    <property type="match status" value="1"/>
</dbReference>
<keyword evidence="8 14" id="KW-0413">Isomerase</keyword>
<dbReference type="InterPro" id="IPR049023">
    <property type="entry name" value="AMG1_II"/>
</dbReference>
<keyword evidence="9" id="KW-0119">Carbohydrate metabolism</keyword>
<reference evidence="23" key="1">
    <citation type="submission" date="2016-05" db="EMBL/GenBank/DDBJ databases">
        <title>Comparative genomics of biotechnologically important yeasts.</title>
        <authorList>
            <consortium name="DOE Joint Genome Institute"/>
            <person name="Riley R."/>
            <person name="Haridas S."/>
            <person name="Wolfe K.H."/>
            <person name="Lopes M.R."/>
            <person name="Hittinger C.T."/>
            <person name="Goker M."/>
            <person name="Salamov A."/>
            <person name="Wisecaver J."/>
            <person name="Long T.M."/>
            <person name="Aerts A.L."/>
            <person name="Barry K."/>
            <person name="Choi C."/>
            <person name="Clum A."/>
            <person name="Coughlan A.Y."/>
            <person name="Deshpande S."/>
            <person name="Douglass A.P."/>
            <person name="Hanson S.J."/>
            <person name="Klenk H.-P."/>
            <person name="Labutti K."/>
            <person name="Lapidus A."/>
            <person name="Lindquist E."/>
            <person name="Lipzen A."/>
            <person name="Meier-Kolthoff J.P."/>
            <person name="Ohm R.A."/>
            <person name="Otillar R.P."/>
            <person name="Pangilinan J."/>
            <person name="Peng Y."/>
            <person name="Rokas A."/>
            <person name="Rosa C.A."/>
            <person name="Scheuner C."/>
            <person name="Sibirny A.A."/>
            <person name="Slot J.C."/>
            <person name="Stielow J.B."/>
            <person name="Sun H."/>
            <person name="Kurtzman C.P."/>
            <person name="Blackwell M."/>
            <person name="Grigoriev I.V."/>
            <person name="Jeffries T.W."/>
        </authorList>
    </citation>
    <scope>NUCLEOTIDE SEQUENCE [LARGE SCALE GENOMIC DNA]</scope>
    <source>
        <strain evidence="23">NRRL Y-12698</strain>
    </source>
</reference>
<dbReference type="GO" id="GO:0004610">
    <property type="term" value="F:phosphoacetylglucosamine mutase activity"/>
    <property type="evidence" value="ECO:0007669"/>
    <property type="project" value="UniProtKB-UniRule"/>
</dbReference>
<dbReference type="EMBL" id="KV454441">
    <property type="protein sequence ID" value="ODQ77394.1"/>
    <property type="molecule type" value="Genomic_DNA"/>
</dbReference>
<feature type="binding site" evidence="16">
    <location>
        <begin position="467"/>
        <end position="471"/>
    </location>
    <ligand>
        <name>substrate</name>
    </ligand>
</feature>
<feature type="binding site" evidence="16">
    <location>
        <begin position="342"/>
        <end position="344"/>
    </location>
    <ligand>
        <name>substrate</name>
    </ligand>
</feature>
<keyword evidence="5" id="KW-0597">Phosphoprotein</keyword>
<dbReference type="AlphaFoldDB" id="A0A1E3QIW5"/>
<dbReference type="SUPFAM" id="SSF53738">
    <property type="entry name" value="Phosphoglucomutase, first 3 domains"/>
    <property type="match status" value="4"/>
</dbReference>
<evidence type="ECO:0000259" key="18">
    <source>
        <dbReference type="Pfam" id="PF00408"/>
    </source>
</evidence>
<organism evidence="22 23">
    <name type="scientific">Babjeviella inositovora NRRL Y-12698</name>
    <dbReference type="NCBI Taxonomy" id="984486"/>
    <lineage>
        <taxon>Eukaryota</taxon>
        <taxon>Fungi</taxon>
        <taxon>Dikarya</taxon>
        <taxon>Ascomycota</taxon>
        <taxon>Saccharomycotina</taxon>
        <taxon>Pichiomycetes</taxon>
        <taxon>Serinales incertae sedis</taxon>
        <taxon>Babjeviella</taxon>
    </lineage>
</organism>
<dbReference type="InterPro" id="IPR049022">
    <property type="entry name" value="AMG1_III"/>
</dbReference>
<feature type="active site" description="Phosphoserine intermediate" evidence="15">
    <location>
        <position position="36"/>
    </location>
</feature>
<dbReference type="InterPro" id="IPR036900">
    <property type="entry name" value="A-D-PHexomutase_C_sf"/>
</dbReference>
<evidence type="ECO:0000256" key="16">
    <source>
        <dbReference type="PIRSR" id="PIRSR016408-2"/>
    </source>
</evidence>
<name>A0A1E3QIW5_9ASCO</name>
<evidence type="ECO:0000256" key="17">
    <source>
        <dbReference type="PIRSR" id="PIRSR016408-3"/>
    </source>
</evidence>
<dbReference type="FunFam" id="3.30.310.50:FF:000003">
    <property type="entry name" value="Phosphoacetylglucosamine mutase"/>
    <property type="match status" value="1"/>
</dbReference>
<keyword evidence="23" id="KW-1185">Reference proteome</keyword>
<dbReference type="Gene3D" id="3.30.310.50">
    <property type="entry name" value="Alpha-D-phosphohexomutase, C-terminal domain"/>
    <property type="match status" value="1"/>
</dbReference>
<evidence type="ECO:0000256" key="3">
    <source>
        <dbReference type="ARBA" id="ARBA00010231"/>
    </source>
</evidence>
<evidence type="ECO:0000256" key="1">
    <source>
        <dbReference type="ARBA" id="ARBA00000558"/>
    </source>
</evidence>
<proteinExistence type="inferred from homology"/>
<evidence type="ECO:0000256" key="5">
    <source>
        <dbReference type="ARBA" id="ARBA00022553"/>
    </source>
</evidence>
<feature type="binding site" description="via phosphate group" evidence="17">
    <location>
        <position position="36"/>
    </location>
    <ligand>
        <name>Mg(2+)</name>
        <dbReference type="ChEBI" id="CHEBI:18420"/>
    </ligand>
</feature>
<dbReference type="GO" id="GO:0005975">
    <property type="term" value="P:carbohydrate metabolic process"/>
    <property type="evidence" value="ECO:0007669"/>
    <property type="project" value="InterPro"/>
</dbReference>
<feature type="binding site" evidence="16">
    <location>
        <position position="476"/>
    </location>
    <ligand>
        <name>substrate</name>
    </ligand>
</feature>
<dbReference type="SUPFAM" id="SSF55957">
    <property type="entry name" value="Phosphoglucomutase, C-terminal domain"/>
    <property type="match status" value="1"/>
</dbReference>
<gene>
    <name evidence="22" type="ORF">BABINDRAFT_163640</name>
</gene>
<dbReference type="GO" id="GO:0071555">
    <property type="term" value="P:cell wall organization"/>
    <property type="evidence" value="ECO:0007669"/>
    <property type="project" value="UniProtKB-KW"/>
</dbReference>
<feature type="domain" description="Phosphoacetylglucosamine mutase AMG1" evidence="21">
    <location>
        <begin position="150"/>
        <end position="255"/>
    </location>
</feature>
<feature type="binding site" evidence="17">
    <location>
        <position position="248"/>
    </location>
    <ligand>
        <name>Mg(2+)</name>
        <dbReference type="ChEBI" id="CHEBI:18420"/>
    </ligand>
</feature>
<evidence type="ECO:0000259" key="19">
    <source>
        <dbReference type="Pfam" id="PF02878"/>
    </source>
</evidence>
<comment type="cofactor">
    <cofactor evidence="14 17">
        <name>Mg(2+)</name>
        <dbReference type="ChEBI" id="CHEBI:18420"/>
    </cofactor>
    <text evidence="14 17">Binds 1 Mg(2+) ion per subunit.</text>
</comment>
<protein>
    <recommendedName>
        <fullName evidence="4 14">Phosphoacetylglucosamine mutase</fullName>
        <shortName evidence="14">PAGM</shortName>
        <ecNumber evidence="4 14">5.4.2.3</ecNumber>
    </recommendedName>
    <alternativeName>
        <fullName evidence="12 14">Acetylglucosamine phosphomutase</fullName>
    </alternativeName>
    <alternativeName>
        <fullName evidence="11 14">N-acetylglucosamine-phosphate mutase</fullName>
    </alternativeName>
</protein>
<dbReference type="Gene3D" id="3.40.120.10">
    <property type="entry name" value="Alpha-D-Glucose-1,6-Bisphosphate, subunit A, domain 3"/>
    <property type="match status" value="2"/>
</dbReference>